<evidence type="ECO:0000256" key="7">
    <source>
        <dbReference type="ARBA" id="ARBA00022801"/>
    </source>
</evidence>
<comment type="function">
    <text evidence="2 15">This enzyme scavenges exogenous and endogenous cytidine and 2'-deoxycytidine for UMP synthesis.</text>
</comment>
<dbReference type="InterPro" id="IPR016192">
    <property type="entry name" value="APOBEC/CMP_deaminase_Zn-bd"/>
</dbReference>
<comment type="caution">
    <text evidence="17">The sequence shown here is derived from an EMBL/GenBank/DDBJ whole genome shotgun (WGS) entry which is preliminary data.</text>
</comment>
<dbReference type="GO" id="GO:0008270">
    <property type="term" value="F:zinc ion binding"/>
    <property type="evidence" value="ECO:0007669"/>
    <property type="project" value="UniProtKB-UniRule"/>
</dbReference>
<evidence type="ECO:0000256" key="2">
    <source>
        <dbReference type="ARBA" id="ARBA00003949"/>
    </source>
</evidence>
<dbReference type="GO" id="GO:0005829">
    <property type="term" value="C:cytosol"/>
    <property type="evidence" value="ECO:0007669"/>
    <property type="project" value="TreeGrafter"/>
</dbReference>
<dbReference type="NCBIfam" id="NF004064">
    <property type="entry name" value="PRK05578.1"/>
    <property type="match status" value="1"/>
</dbReference>
<organism evidence="17 18">
    <name type="scientific">Thermomonas fusca</name>
    <dbReference type="NCBI Taxonomy" id="215690"/>
    <lineage>
        <taxon>Bacteria</taxon>
        <taxon>Pseudomonadati</taxon>
        <taxon>Pseudomonadota</taxon>
        <taxon>Gammaproteobacteria</taxon>
        <taxon>Lysobacterales</taxon>
        <taxon>Lysobacteraceae</taxon>
        <taxon>Thermomonas</taxon>
    </lineage>
</organism>
<dbReference type="FunFam" id="3.40.140.10:FF:000008">
    <property type="entry name" value="Cytidine deaminase"/>
    <property type="match status" value="1"/>
</dbReference>
<evidence type="ECO:0000313" key="18">
    <source>
        <dbReference type="Proteomes" id="UP000308508"/>
    </source>
</evidence>
<dbReference type="AlphaFoldDB" id="A0A5R9PBV1"/>
<dbReference type="GO" id="GO:0072527">
    <property type="term" value="P:pyrimidine-containing compound metabolic process"/>
    <property type="evidence" value="ECO:0007669"/>
    <property type="project" value="UniProtKB-ARBA"/>
</dbReference>
<name>A0A5R9PBV1_9GAMM</name>
<dbReference type="Proteomes" id="UP000308508">
    <property type="component" value="Unassembled WGS sequence"/>
</dbReference>
<gene>
    <name evidence="17" type="ORF">E5S66_12360</name>
</gene>
<dbReference type="GO" id="GO:0004126">
    <property type="term" value="F:cytidine deaminase activity"/>
    <property type="evidence" value="ECO:0007669"/>
    <property type="project" value="UniProtKB-UniRule"/>
</dbReference>
<evidence type="ECO:0000256" key="14">
    <source>
        <dbReference type="PIRSR" id="PIRSR606262-3"/>
    </source>
</evidence>
<dbReference type="PROSITE" id="PS00903">
    <property type="entry name" value="CYT_DCMP_DEAMINASES_1"/>
    <property type="match status" value="1"/>
</dbReference>
<dbReference type="PANTHER" id="PTHR11644">
    <property type="entry name" value="CYTIDINE DEAMINASE"/>
    <property type="match status" value="1"/>
</dbReference>
<evidence type="ECO:0000256" key="15">
    <source>
        <dbReference type="RuleBase" id="RU364006"/>
    </source>
</evidence>
<comment type="cofactor">
    <cofactor evidence="1 14 15">
        <name>Zn(2+)</name>
        <dbReference type="ChEBI" id="CHEBI:29105"/>
    </cofactor>
</comment>
<dbReference type="NCBIfam" id="TIGR01354">
    <property type="entry name" value="cyt_deam_tetra"/>
    <property type="match status" value="1"/>
</dbReference>
<evidence type="ECO:0000256" key="8">
    <source>
        <dbReference type="ARBA" id="ARBA00022833"/>
    </source>
</evidence>
<dbReference type="PANTHER" id="PTHR11644:SF2">
    <property type="entry name" value="CYTIDINE DEAMINASE"/>
    <property type="match status" value="1"/>
</dbReference>
<dbReference type="InterPro" id="IPR050202">
    <property type="entry name" value="Cyt/Deoxycyt_deaminase"/>
</dbReference>
<dbReference type="Pfam" id="PF00383">
    <property type="entry name" value="dCMP_cyt_deam_1"/>
    <property type="match status" value="1"/>
</dbReference>
<evidence type="ECO:0000259" key="16">
    <source>
        <dbReference type="PROSITE" id="PS51747"/>
    </source>
</evidence>
<keyword evidence="8 14" id="KW-0862">Zinc</keyword>
<evidence type="ECO:0000256" key="11">
    <source>
        <dbReference type="ARBA" id="ARBA00049558"/>
    </source>
</evidence>
<reference evidence="17 18" key="1">
    <citation type="submission" date="2019-04" db="EMBL/GenBank/DDBJ databases">
        <authorList>
            <person name="Grouzdev D.S."/>
            <person name="Nazina T.N."/>
        </authorList>
    </citation>
    <scope>NUCLEOTIDE SEQUENCE [LARGE SCALE GENOMIC DNA]</scope>
    <source>
        <strain evidence="17 18">SHC 3-19</strain>
    </source>
</reference>
<comment type="similarity">
    <text evidence="3 15">Belongs to the cytidine and deoxycytidylate deaminase family.</text>
</comment>
<accession>A0A5R9PBV1</accession>
<protein>
    <recommendedName>
        <fullName evidence="5 15">Cytidine deaminase</fullName>
        <ecNumber evidence="4 15">3.5.4.5</ecNumber>
    </recommendedName>
    <alternativeName>
        <fullName evidence="9 15">Cytidine aminohydrolase</fullName>
    </alternativeName>
</protein>
<proteinExistence type="inferred from homology"/>
<feature type="binding site" evidence="13">
    <location>
        <begin position="53"/>
        <end position="59"/>
    </location>
    <ligand>
        <name>substrate</name>
    </ligand>
</feature>
<dbReference type="Gene3D" id="3.40.140.10">
    <property type="entry name" value="Cytidine Deaminase, domain 2"/>
    <property type="match status" value="1"/>
</dbReference>
<evidence type="ECO:0000256" key="9">
    <source>
        <dbReference type="ARBA" id="ARBA00032005"/>
    </source>
</evidence>
<dbReference type="STRING" id="1123377.GCA_000423885_02742"/>
<dbReference type="EC" id="3.5.4.5" evidence="4 15"/>
<dbReference type="SUPFAM" id="SSF53927">
    <property type="entry name" value="Cytidine deaminase-like"/>
    <property type="match status" value="1"/>
</dbReference>
<comment type="catalytic activity">
    <reaction evidence="10 15">
        <text>2'-deoxycytidine + H2O + H(+) = 2'-deoxyuridine + NH4(+)</text>
        <dbReference type="Rhea" id="RHEA:13433"/>
        <dbReference type="ChEBI" id="CHEBI:15377"/>
        <dbReference type="ChEBI" id="CHEBI:15378"/>
        <dbReference type="ChEBI" id="CHEBI:15698"/>
        <dbReference type="ChEBI" id="CHEBI:16450"/>
        <dbReference type="ChEBI" id="CHEBI:28938"/>
        <dbReference type="EC" id="3.5.4.5"/>
    </reaction>
</comment>
<dbReference type="PROSITE" id="PS51747">
    <property type="entry name" value="CYT_DCMP_DEAMINASES_2"/>
    <property type="match status" value="1"/>
</dbReference>
<dbReference type="GO" id="GO:0042802">
    <property type="term" value="F:identical protein binding"/>
    <property type="evidence" value="ECO:0007669"/>
    <property type="project" value="UniProtKB-ARBA"/>
</dbReference>
<evidence type="ECO:0000256" key="5">
    <source>
        <dbReference type="ARBA" id="ARBA00018266"/>
    </source>
</evidence>
<evidence type="ECO:0000256" key="3">
    <source>
        <dbReference type="ARBA" id="ARBA00006576"/>
    </source>
</evidence>
<keyword evidence="7 15" id="KW-0378">Hydrolase</keyword>
<dbReference type="EMBL" id="SROY01000006">
    <property type="protein sequence ID" value="TLX21011.1"/>
    <property type="molecule type" value="Genomic_DNA"/>
</dbReference>
<evidence type="ECO:0000256" key="10">
    <source>
        <dbReference type="ARBA" id="ARBA00049252"/>
    </source>
</evidence>
<evidence type="ECO:0000256" key="1">
    <source>
        <dbReference type="ARBA" id="ARBA00001947"/>
    </source>
</evidence>
<keyword evidence="6 14" id="KW-0479">Metal-binding</keyword>
<comment type="catalytic activity">
    <reaction evidence="11 15">
        <text>cytidine + H2O + H(+) = uridine + NH4(+)</text>
        <dbReference type="Rhea" id="RHEA:16069"/>
        <dbReference type="ChEBI" id="CHEBI:15377"/>
        <dbReference type="ChEBI" id="CHEBI:15378"/>
        <dbReference type="ChEBI" id="CHEBI:16704"/>
        <dbReference type="ChEBI" id="CHEBI:17562"/>
        <dbReference type="ChEBI" id="CHEBI:28938"/>
        <dbReference type="EC" id="3.5.4.5"/>
    </reaction>
</comment>
<feature type="active site" description="Proton donor" evidence="12">
    <location>
        <position position="66"/>
    </location>
</feature>
<dbReference type="CDD" id="cd01283">
    <property type="entry name" value="cytidine_deaminase"/>
    <property type="match status" value="1"/>
</dbReference>
<feature type="binding site" evidence="14">
    <location>
        <position position="64"/>
    </location>
    <ligand>
        <name>Zn(2+)</name>
        <dbReference type="ChEBI" id="CHEBI:29105"/>
        <note>catalytic</note>
    </ligand>
</feature>
<feature type="binding site" evidence="14">
    <location>
        <position position="103"/>
    </location>
    <ligand>
        <name>Zn(2+)</name>
        <dbReference type="ChEBI" id="CHEBI:29105"/>
        <note>catalytic</note>
    </ligand>
</feature>
<dbReference type="InterPro" id="IPR006262">
    <property type="entry name" value="Cyt_deam_tetra"/>
</dbReference>
<evidence type="ECO:0000256" key="12">
    <source>
        <dbReference type="PIRSR" id="PIRSR606262-1"/>
    </source>
</evidence>
<keyword evidence="18" id="KW-1185">Reference proteome</keyword>
<evidence type="ECO:0000313" key="17">
    <source>
        <dbReference type="EMBL" id="TLX21011.1"/>
    </source>
</evidence>
<dbReference type="GO" id="GO:0055086">
    <property type="term" value="P:nucleobase-containing small molecule metabolic process"/>
    <property type="evidence" value="ECO:0007669"/>
    <property type="project" value="UniProtKB-ARBA"/>
</dbReference>
<evidence type="ECO:0000256" key="6">
    <source>
        <dbReference type="ARBA" id="ARBA00022723"/>
    </source>
</evidence>
<feature type="binding site" evidence="14">
    <location>
        <position position="106"/>
    </location>
    <ligand>
        <name>Zn(2+)</name>
        <dbReference type="ChEBI" id="CHEBI:29105"/>
        <note>catalytic</note>
    </ligand>
</feature>
<sequence length="146" mass="15469">MRGHLFDDTAMSDLDTLRTRALQAAQQAYAPYSRLRVGAALRSTAGQVYTGCNVENASYTLGNCAERAAIAAAVQAEGAGFRLAAIAVTAFDSAGDVLPISPCGGCRQALVEFGEDATVSFRQPDAQWLEVTAGALLPHRFSFPER</sequence>
<dbReference type="InterPro" id="IPR016193">
    <property type="entry name" value="Cytidine_deaminase-like"/>
</dbReference>
<dbReference type="InterPro" id="IPR002125">
    <property type="entry name" value="CMP_dCMP_dom"/>
</dbReference>
<evidence type="ECO:0000256" key="4">
    <source>
        <dbReference type="ARBA" id="ARBA00012783"/>
    </source>
</evidence>
<feature type="domain" description="CMP/dCMP-type deaminase" evidence="16">
    <location>
        <begin position="12"/>
        <end position="144"/>
    </location>
</feature>
<evidence type="ECO:0000256" key="13">
    <source>
        <dbReference type="PIRSR" id="PIRSR606262-2"/>
    </source>
</evidence>